<evidence type="ECO:0000313" key="2">
    <source>
        <dbReference type="Proteomes" id="UP000237347"/>
    </source>
</evidence>
<comment type="caution">
    <text evidence="1">The sequence shown here is derived from an EMBL/GenBank/DDBJ whole genome shotgun (WGS) entry which is preliminary data.</text>
</comment>
<dbReference type="PANTHER" id="PTHR14000">
    <property type="entry name" value="FINGER CCCH DOMAIN PROTEIN, PUTATIVE (DUF3755)-RELATED"/>
    <property type="match status" value="1"/>
</dbReference>
<sequence length="128" mass="14368">MSLGSNVDRGTSILKIMLLQDKLVESSSKINIHSAPPLNIAAYSIMMHHMDQNERMPFEGISAPTKHLLEQNAQVFNQIAANLSAYKLEDNINLFCRTRTNISAILNEYVDTLIYLNFNINSIVSCPD</sequence>
<dbReference type="Pfam" id="PF12579">
    <property type="entry name" value="DUF3755"/>
    <property type="match status" value="1"/>
</dbReference>
<keyword evidence="2" id="KW-1185">Reference proteome</keyword>
<name>A0AAW0LFK7_QUESU</name>
<dbReference type="AlphaFoldDB" id="A0AAW0LFK7"/>
<dbReference type="Proteomes" id="UP000237347">
    <property type="component" value="Unassembled WGS sequence"/>
</dbReference>
<accession>A0AAW0LFK7</accession>
<proteinExistence type="predicted"/>
<dbReference type="EMBL" id="PKMF04000106">
    <property type="protein sequence ID" value="KAK7849970.1"/>
    <property type="molecule type" value="Genomic_DNA"/>
</dbReference>
<reference evidence="1 2" key="1">
    <citation type="journal article" date="2018" name="Sci. Data">
        <title>The draft genome sequence of cork oak.</title>
        <authorList>
            <person name="Ramos A.M."/>
            <person name="Usie A."/>
            <person name="Barbosa P."/>
            <person name="Barros P.M."/>
            <person name="Capote T."/>
            <person name="Chaves I."/>
            <person name="Simoes F."/>
            <person name="Abreu I."/>
            <person name="Carrasquinho I."/>
            <person name="Faro C."/>
            <person name="Guimaraes J.B."/>
            <person name="Mendonca D."/>
            <person name="Nobrega F."/>
            <person name="Rodrigues L."/>
            <person name="Saibo N.J.M."/>
            <person name="Varela M.C."/>
            <person name="Egas C."/>
            <person name="Matos J."/>
            <person name="Miguel C.M."/>
            <person name="Oliveira M.M."/>
            <person name="Ricardo C.P."/>
            <person name="Goncalves S."/>
        </authorList>
    </citation>
    <scope>NUCLEOTIDE SEQUENCE [LARGE SCALE GENOMIC DNA]</scope>
    <source>
        <strain evidence="2">cv. HL8</strain>
    </source>
</reference>
<organism evidence="1 2">
    <name type="scientific">Quercus suber</name>
    <name type="common">Cork oak</name>
    <dbReference type="NCBI Taxonomy" id="58331"/>
    <lineage>
        <taxon>Eukaryota</taxon>
        <taxon>Viridiplantae</taxon>
        <taxon>Streptophyta</taxon>
        <taxon>Embryophyta</taxon>
        <taxon>Tracheophyta</taxon>
        <taxon>Spermatophyta</taxon>
        <taxon>Magnoliopsida</taxon>
        <taxon>eudicotyledons</taxon>
        <taxon>Gunneridae</taxon>
        <taxon>Pentapetalae</taxon>
        <taxon>rosids</taxon>
        <taxon>fabids</taxon>
        <taxon>Fagales</taxon>
        <taxon>Fagaceae</taxon>
        <taxon>Quercus</taxon>
    </lineage>
</organism>
<dbReference type="InterPro" id="IPR022228">
    <property type="entry name" value="DUF3755"/>
</dbReference>
<evidence type="ECO:0000313" key="1">
    <source>
        <dbReference type="EMBL" id="KAK7849970.1"/>
    </source>
</evidence>
<dbReference type="PANTHER" id="PTHR14000:SF6">
    <property type="entry name" value="OS02G0631200 PROTEIN"/>
    <property type="match status" value="1"/>
</dbReference>
<protein>
    <submittedName>
        <fullName evidence="1">Uncharacterized protein</fullName>
    </submittedName>
</protein>
<gene>
    <name evidence="1" type="ORF">CFP56_001828</name>
</gene>